<feature type="domain" description="Integrase zinc-binding" evidence="1">
    <location>
        <begin position="36"/>
        <end position="90"/>
    </location>
</feature>
<evidence type="ECO:0000259" key="1">
    <source>
        <dbReference type="Pfam" id="PF17921"/>
    </source>
</evidence>
<protein>
    <recommendedName>
        <fullName evidence="1">Integrase zinc-binding domain-containing protein</fullName>
    </recommendedName>
</protein>
<evidence type="ECO:0000313" key="2">
    <source>
        <dbReference type="EMBL" id="MBW0473301.1"/>
    </source>
</evidence>
<sequence length="137" mass="15616">MLQDFGKGKSVADYSLNPSSQLLLFKEKVVVQNDSTIQISILQNCQDSPLAGHPGQEKNLMLVKHYFHWSCMTAFIKNYVSSCQLGSRNKNINHMKFVLLKPPPVSNDPLIHLTMDFTTQLPLSKSFYSIIRIVDRF</sequence>
<dbReference type="Pfam" id="PF17921">
    <property type="entry name" value="Integrase_H2C2"/>
    <property type="match status" value="1"/>
</dbReference>
<dbReference type="AlphaFoldDB" id="A0A9Q3BYW2"/>
<proteinExistence type="predicted"/>
<keyword evidence="3" id="KW-1185">Reference proteome</keyword>
<name>A0A9Q3BYW2_9BASI</name>
<gene>
    <name evidence="2" type="ORF">O181_013016</name>
</gene>
<reference evidence="2" key="1">
    <citation type="submission" date="2021-03" db="EMBL/GenBank/DDBJ databases">
        <title>Draft genome sequence of rust myrtle Austropuccinia psidii MF-1, a brazilian biotype.</title>
        <authorList>
            <person name="Quecine M.C."/>
            <person name="Pachon D.M.R."/>
            <person name="Bonatelli M.L."/>
            <person name="Correr F.H."/>
            <person name="Franceschini L.M."/>
            <person name="Leite T.F."/>
            <person name="Margarido G.R.A."/>
            <person name="Almeida C.A."/>
            <person name="Ferrarezi J.A."/>
            <person name="Labate C.A."/>
        </authorList>
    </citation>
    <scope>NUCLEOTIDE SEQUENCE</scope>
    <source>
        <strain evidence="2">MF-1</strain>
    </source>
</reference>
<dbReference type="EMBL" id="AVOT02003368">
    <property type="protein sequence ID" value="MBW0473301.1"/>
    <property type="molecule type" value="Genomic_DNA"/>
</dbReference>
<dbReference type="InterPro" id="IPR041588">
    <property type="entry name" value="Integrase_H2C2"/>
</dbReference>
<dbReference type="Proteomes" id="UP000765509">
    <property type="component" value="Unassembled WGS sequence"/>
</dbReference>
<evidence type="ECO:0000313" key="3">
    <source>
        <dbReference type="Proteomes" id="UP000765509"/>
    </source>
</evidence>
<organism evidence="2 3">
    <name type="scientific">Austropuccinia psidii MF-1</name>
    <dbReference type="NCBI Taxonomy" id="1389203"/>
    <lineage>
        <taxon>Eukaryota</taxon>
        <taxon>Fungi</taxon>
        <taxon>Dikarya</taxon>
        <taxon>Basidiomycota</taxon>
        <taxon>Pucciniomycotina</taxon>
        <taxon>Pucciniomycetes</taxon>
        <taxon>Pucciniales</taxon>
        <taxon>Sphaerophragmiaceae</taxon>
        <taxon>Austropuccinia</taxon>
    </lineage>
</organism>
<dbReference type="Gene3D" id="1.10.340.70">
    <property type="match status" value="1"/>
</dbReference>
<comment type="caution">
    <text evidence="2">The sequence shown here is derived from an EMBL/GenBank/DDBJ whole genome shotgun (WGS) entry which is preliminary data.</text>
</comment>
<accession>A0A9Q3BYW2</accession>